<evidence type="ECO:0000313" key="3">
    <source>
        <dbReference type="EMBL" id="BET98666.1"/>
    </source>
</evidence>
<dbReference type="InterPro" id="IPR054536">
    <property type="entry name" value="HphA_C"/>
</dbReference>
<evidence type="ECO:0000313" key="4">
    <source>
        <dbReference type="Proteomes" id="UP001529514"/>
    </source>
</evidence>
<reference evidence="3 4" key="1">
    <citation type="submission" date="2023-10" db="EMBL/GenBank/DDBJ databases">
        <title>Xenorhabdus taiwanensis sp. nov., a symbiotic bacterium associated with the entomopathogenic nematode Steinernema taiwanensis.</title>
        <authorList>
            <person name="Tseng C.T."/>
            <person name="Shu H.Y."/>
            <person name="Chen M.H."/>
            <person name="Fang Y.J."/>
            <person name="Wu T.L."/>
            <person name="Lin Y.C."/>
            <person name="Huang C.J."/>
        </authorList>
    </citation>
    <scope>NUCLEOTIDE SEQUENCE [LARGE SCALE GENOMIC DNA]</scope>
    <source>
        <strain evidence="3 4">TCT-1</strain>
    </source>
</reference>
<dbReference type="Proteomes" id="UP001529514">
    <property type="component" value="Chromosome"/>
</dbReference>
<dbReference type="Gene3D" id="2.40.160.90">
    <property type="match status" value="1"/>
</dbReference>
<organism evidence="3 4">
    <name type="scientific">Xenorhabdus taiwanensis</name>
    <dbReference type="NCBI Taxonomy" id="3085177"/>
    <lineage>
        <taxon>Bacteria</taxon>
        <taxon>Pseudomonadati</taxon>
        <taxon>Pseudomonadota</taxon>
        <taxon>Gammaproteobacteria</taxon>
        <taxon>Enterobacterales</taxon>
        <taxon>Morganellaceae</taxon>
        <taxon>Xenorhabdus</taxon>
    </lineage>
</organism>
<sequence length="193" mass="20911">MKKLNILIAMLGVIGFITQAQAKIADSINQQETNSHFLFDKEKGGIYFGEWAQKAPDTSDTTHTVFNAGKEVTTKLPDSGTAIYTVEGTTDLHDHSRDSLSGKLTANFDSKKLVGSLNNSSLTIGIDANIKNNGYFSGKATGSGTFDRVYYKKMDGISLGRLAELPYIGSFLTGGVIFNKERKAAIFQGAKQQ</sequence>
<proteinExistence type="predicted"/>
<evidence type="ECO:0000256" key="1">
    <source>
        <dbReference type="SAM" id="SignalP"/>
    </source>
</evidence>
<feature type="signal peptide" evidence="1">
    <location>
        <begin position="1"/>
        <end position="22"/>
    </location>
</feature>
<dbReference type="RefSeq" id="WP_374052105.1">
    <property type="nucleotide sequence ID" value="NZ_AP028978.1"/>
</dbReference>
<protein>
    <recommendedName>
        <fullName evidence="2">HphA C-terminal domain-containing protein</fullName>
    </recommendedName>
</protein>
<accession>A0ABN7C8C6</accession>
<dbReference type="InterPro" id="IPR011250">
    <property type="entry name" value="OMP/PagP_B-barrel"/>
</dbReference>
<keyword evidence="4" id="KW-1185">Reference proteome</keyword>
<dbReference type="EMBL" id="AP028978">
    <property type="protein sequence ID" value="BET98666.1"/>
    <property type="molecule type" value="Genomic_DNA"/>
</dbReference>
<keyword evidence="1" id="KW-0732">Signal</keyword>
<feature type="chain" id="PRO_5045201353" description="HphA C-terminal domain-containing protein" evidence="1">
    <location>
        <begin position="23"/>
        <end position="193"/>
    </location>
</feature>
<dbReference type="Pfam" id="PF22829">
    <property type="entry name" value="HphA_C"/>
    <property type="match status" value="1"/>
</dbReference>
<name>A0ABN7C8C6_9GAMM</name>
<dbReference type="SUPFAM" id="SSF56925">
    <property type="entry name" value="OMPA-like"/>
    <property type="match status" value="1"/>
</dbReference>
<evidence type="ECO:0000259" key="2">
    <source>
        <dbReference type="Pfam" id="PF22829"/>
    </source>
</evidence>
<feature type="domain" description="HphA C-terminal" evidence="2">
    <location>
        <begin position="74"/>
        <end position="145"/>
    </location>
</feature>
<gene>
    <name evidence="3" type="ORF">TCT1_35870</name>
</gene>